<reference evidence="2" key="1">
    <citation type="submission" date="2022-12" db="EMBL/GenBank/DDBJ databases">
        <authorList>
            <person name="Wang J."/>
        </authorList>
    </citation>
    <scope>NUCLEOTIDE SEQUENCE</scope>
    <source>
        <strain evidence="2">HY-42-06</strain>
    </source>
</reference>
<organism evidence="2 3">
    <name type="scientific">Clostridium ganghwense</name>
    <dbReference type="NCBI Taxonomy" id="312089"/>
    <lineage>
        <taxon>Bacteria</taxon>
        <taxon>Bacillati</taxon>
        <taxon>Bacillota</taxon>
        <taxon>Clostridia</taxon>
        <taxon>Eubacteriales</taxon>
        <taxon>Clostridiaceae</taxon>
        <taxon>Clostridium</taxon>
    </lineage>
</organism>
<accession>A0ABT4CQD1</accession>
<dbReference type="Pfam" id="PF10469">
    <property type="entry name" value="AKAP7_NLS"/>
    <property type="match status" value="1"/>
</dbReference>
<keyword evidence="2" id="KW-0436">Ligase</keyword>
<comment type="caution">
    <text evidence="2">The sequence shown here is derived from an EMBL/GenBank/DDBJ whole genome shotgun (WGS) entry which is preliminary data.</text>
</comment>
<evidence type="ECO:0000313" key="2">
    <source>
        <dbReference type="EMBL" id="MCY6370291.1"/>
    </source>
</evidence>
<dbReference type="GO" id="GO:0016874">
    <property type="term" value="F:ligase activity"/>
    <property type="evidence" value="ECO:0007669"/>
    <property type="project" value="UniProtKB-KW"/>
</dbReference>
<proteinExistence type="predicted"/>
<dbReference type="InterPro" id="IPR019510">
    <property type="entry name" value="AKAP7-like_phosphoesterase"/>
</dbReference>
<dbReference type="EMBL" id="JAPQES010000002">
    <property type="protein sequence ID" value="MCY6370291.1"/>
    <property type="molecule type" value="Genomic_DNA"/>
</dbReference>
<evidence type="ECO:0000259" key="1">
    <source>
        <dbReference type="Pfam" id="PF10469"/>
    </source>
</evidence>
<dbReference type="InterPro" id="IPR009097">
    <property type="entry name" value="Cyclic_Pdiesterase"/>
</dbReference>
<name>A0ABT4CQD1_9CLOT</name>
<feature type="domain" description="A-kinase anchor protein 7-like phosphoesterase" evidence="1">
    <location>
        <begin position="15"/>
        <end position="169"/>
    </location>
</feature>
<dbReference type="SUPFAM" id="SSF55144">
    <property type="entry name" value="LigT-like"/>
    <property type="match status" value="1"/>
</dbReference>
<dbReference type="RefSeq" id="WP_268049037.1">
    <property type="nucleotide sequence ID" value="NZ_JAPQES010000002.1"/>
</dbReference>
<dbReference type="Proteomes" id="UP001079657">
    <property type="component" value="Unassembled WGS sequence"/>
</dbReference>
<dbReference type="Gene3D" id="3.90.1140.10">
    <property type="entry name" value="Cyclic phosphodiesterase"/>
    <property type="match status" value="1"/>
</dbReference>
<evidence type="ECO:0000313" key="3">
    <source>
        <dbReference type="Proteomes" id="UP001079657"/>
    </source>
</evidence>
<sequence>MVYYLVGLLDKTSYKYIEKIQKDLSDKFNLYTELPVLHVTLEVINEPDIEKLTFWLDNLLKKYSKFTININGVICFDPPFKSVNLKVEKDIHIMNLIENINSVLKAEGFKVRENIDDWDLHISLANSYFSKRDWSAEEFQAACLLTKKKYFKKQSKITEIQLWKPINDKNSMVVKSFTLKNSTEK</sequence>
<protein>
    <submittedName>
        <fullName evidence="2">2'-5' RNA ligase family protein</fullName>
    </submittedName>
</protein>
<gene>
    <name evidence="2" type="ORF">OXH55_06560</name>
</gene>
<keyword evidence="3" id="KW-1185">Reference proteome</keyword>